<gene>
    <name evidence="2" type="ORF">COU81_00040</name>
</gene>
<evidence type="ECO:0000313" key="2">
    <source>
        <dbReference type="EMBL" id="PJE58565.1"/>
    </source>
</evidence>
<organism evidence="2 3">
    <name type="scientific">Candidatus Portnoybacteria bacterium CG10_big_fil_rev_8_21_14_0_10_36_7</name>
    <dbReference type="NCBI Taxonomy" id="1974812"/>
    <lineage>
        <taxon>Bacteria</taxon>
        <taxon>Candidatus Portnoyibacteriota</taxon>
    </lineage>
</organism>
<reference evidence="3" key="1">
    <citation type="submission" date="2017-09" db="EMBL/GenBank/DDBJ databases">
        <title>Depth-based differentiation of microbial function through sediment-hosted aquifers and enrichment of novel symbionts in the deep terrestrial subsurface.</title>
        <authorList>
            <person name="Probst A.J."/>
            <person name="Ladd B."/>
            <person name="Jarett J.K."/>
            <person name="Geller-Mcgrath D.E."/>
            <person name="Sieber C.M.K."/>
            <person name="Emerson J.B."/>
            <person name="Anantharaman K."/>
            <person name="Thomas B.C."/>
            <person name="Malmstrom R."/>
            <person name="Stieglmeier M."/>
            <person name="Klingl A."/>
            <person name="Woyke T."/>
            <person name="Ryan C.M."/>
            <person name="Banfield J.F."/>
        </authorList>
    </citation>
    <scope>NUCLEOTIDE SEQUENCE [LARGE SCALE GENOMIC DNA]</scope>
</reference>
<feature type="transmembrane region" description="Helical" evidence="1">
    <location>
        <begin position="56"/>
        <end position="73"/>
    </location>
</feature>
<accession>A0A2M8KF76</accession>
<name>A0A2M8KF76_9BACT</name>
<evidence type="ECO:0000256" key="1">
    <source>
        <dbReference type="SAM" id="Phobius"/>
    </source>
</evidence>
<feature type="transmembrane region" description="Helical" evidence="1">
    <location>
        <begin position="20"/>
        <end position="44"/>
    </location>
</feature>
<dbReference type="Proteomes" id="UP000231450">
    <property type="component" value="Unassembled WGS sequence"/>
</dbReference>
<dbReference type="EMBL" id="PFDW01000002">
    <property type="protein sequence ID" value="PJE58565.1"/>
    <property type="molecule type" value="Genomic_DNA"/>
</dbReference>
<protein>
    <submittedName>
        <fullName evidence="2">Uncharacterized protein</fullName>
    </submittedName>
</protein>
<keyword evidence="1" id="KW-0472">Membrane</keyword>
<sequence>DGKKKFANIGEFIQFIYKYGFMIGSIVAVVMMIISGLMWILSGGNQDTIGKAQKRISGAIIGLVLMATSYTVLNTVNPYLVNLRLPDVWLINSTKLPGNSCKTVLQNSASSSLALAYETKTVLKITEQQKKTLLSKLKQSDFKVAGTDSLKCGSEYFVNGSGTNTCSGYQCTDMKKPICVPFDIEGAGSGFFEMFEKDIKHYGHCWGGEIIVHAKVDSQSENIINMFSKNLAGTIEESDDDIWISDKWKSDKPDNEIQIIPVCGTIKTTLKTGTTFIKKTIITRVKKPGFDEFIYQFANVSKDVVVNCKNNPAYGFFIIYKINTQWTMTDKPILVYRESENSNILTSRAYGNGVIEPGLFKLSIPNEPNSNNYKNYYILNFDPNTVK</sequence>
<dbReference type="AlphaFoldDB" id="A0A2M8KF76"/>
<proteinExistence type="predicted"/>
<comment type="caution">
    <text evidence="2">The sequence shown here is derived from an EMBL/GenBank/DDBJ whole genome shotgun (WGS) entry which is preliminary data.</text>
</comment>
<evidence type="ECO:0000313" key="3">
    <source>
        <dbReference type="Proteomes" id="UP000231450"/>
    </source>
</evidence>
<feature type="non-terminal residue" evidence="2">
    <location>
        <position position="1"/>
    </location>
</feature>
<keyword evidence="1" id="KW-0812">Transmembrane</keyword>
<keyword evidence="1" id="KW-1133">Transmembrane helix</keyword>